<dbReference type="PROSITE" id="PS00194">
    <property type="entry name" value="THIOREDOXIN_1"/>
    <property type="match status" value="1"/>
</dbReference>
<feature type="chain" id="PRO_5019172060" description="Thioredoxin domain-containing protein" evidence="2">
    <location>
        <begin position="26"/>
        <end position="195"/>
    </location>
</feature>
<feature type="signal peptide" evidence="2">
    <location>
        <begin position="1"/>
        <end position="25"/>
    </location>
</feature>
<feature type="domain" description="Thioredoxin" evidence="3">
    <location>
        <begin position="44"/>
        <end position="175"/>
    </location>
</feature>
<name>A0A448YUZ5_9STRA</name>
<dbReference type="InterPro" id="IPR036249">
    <property type="entry name" value="Thioredoxin-like_sf"/>
</dbReference>
<reference evidence="4 5" key="1">
    <citation type="submission" date="2019-01" db="EMBL/GenBank/DDBJ databases">
        <authorList>
            <person name="Ferrante I. M."/>
        </authorList>
    </citation>
    <scope>NUCLEOTIDE SEQUENCE [LARGE SCALE GENOMIC DNA]</scope>
    <source>
        <strain evidence="4 5">B856</strain>
    </source>
</reference>
<dbReference type="PROSITE" id="PS51352">
    <property type="entry name" value="THIOREDOXIN_2"/>
    <property type="match status" value="1"/>
</dbReference>
<gene>
    <name evidence="4" type="ORF">PSNMU_V1.4_AUG-EV-PASAV3_0003020</name>
</gene>
<evidence type="ECO:0000313" key="5">
    <source>
        <dbReference type="Proteomes" id="UP000291116"/>
    </source>
</evidence>
<dbReference type="EMBL" id="CAACVS010000004">
    <property type="protein sequence ID" value="VEU33613.1"/>
    <property type="molecule type" value="Genomic_DNA"/>
</dbReference>
<dbReference type="Gene3D" id="3.40.30.10">
    <property type="entry name" value="Glutaredoxin"/>
    <property type="match status" value="1"/>
</dbReference>
<accession>A0A448YUZ5</accession>
<dbReference type="AlphaFoldDB" id="A0A448YUZ5"/>
<evidence type="ECO:0000313" key="4">
    <source>
        <dbReference type="EMBL" id="VEU33613.1"/>
    </source>
</evidence>
<protein>
    <recommendedName>
        <fullName evidence="3">Thioredoxin domain-containing protein</fullName>
    </recommendedName>
</protein>
<evidence type="ECO:0000259" key="3">
    <source>
        <dbReference type="PROSITE" id="PS51352"/>
    </source>
</evidence>
<keyword evidence="5" id="KW-1185">Reference proteome</keyword>
<dbReference type="PANTHER" id="PTHR46115">
    <property type="entry name" value="THIOREDOXIN-LIKE PROTEIN 1"/>
    <property type="match status" value="1"/>
</dbReference>
<keyword evidence="2" id="KW-0732">Signal</keyword>
<dbReference type="Proteomes" id="UP000291116">
    <property type="component" value="Unassembled WGS sequence"/>
</dbReference>
<keyword evidence="1" id="KW-1015">Disulfide bond</keyword>
<dbReference type="InterPro" id="IPR013766">
    <property type="entry name" value="Thioredoxin_domain"/>
</dbReference>
<dbReference type="CDD" id="cd02947">
    <property type="entry name" value="TRX_family"/>
    <property type="match status" value="1"/>
</dbReference>
<proteinExistence type="predicted"/>
<evidence type="ECO:0000256" key="2">
    <source>
        <dbReference type="SAM" id="SignalP"/>
    </source>
</evidence>
<organism evidence="4 5">
    <name type="scientific">Pseudo-nitzschia multistriata</name>
    <dbReference type="NCBI Taxonomy" id="183589"/>
    <lineage>
        <taxon>Eukaryota</taxon>
        <taxon>Sar</taxon>
        <taxon>Stramenopiles</taxon>
        <taxon>Ochrophyta</taxon>
        <taxon>Bacillariophyta</taxon>
        <taxon>Bacillariophyceae</taxon>
        <taxon>Bacillariophycidae</taxon>
        <taxon>Bacillariales</taxon>
        <taxon>Bacillariaceae</taxon>
        <taxon>Pseudo-nitzschia</taxon>
    </lineage>
</organism>
<dbReference type="SUPFAM" id="SSF52833">
    <property type="entry name" value="Thioredoxin-like"/>
    <property type="match status" value="1"/>
</dbReference>
<dbReference type="InterPro" id="IPR017937">
    <property type="entry name" value="Thioredoxin_CS"/>
</dbReference>
<dbReference type="Pfam" id="PF00085">
    <property type="entry name" value="Thioredoxin"/>
    <property type="match status" value="1"/>
</dbReference>
<dbReference type="OrthoDB" id="2121326at2759"/>
<evidence type="ECO:0000256" key="1">
    <source>
        <dbReference type="ARBA" id="ARBA00023157"/>
    </source>
</evidence>
<sequence>MRPAQFVINVWISFLWLHRSIFSSSENFVLAFKAKRIRTICTATNDCLTSPTFSQVLSVRGGDIVYLESIEDTEKVVADNVDDDNQLVVIYFSSTNCPPCKRVAPLFAELSEEFQDSNIVFCKVNVDENPGTAEKYQVTGWPTFLFLKKGEKIMEIVGGKIAEATLYDWVKLMAPKEDGEEEVNSGKESTKNIDS</sequence>